<dbReference type="VEuPathDB" id="FungiDB:JI435_110690"/>
<name>Q0UAZ5_PHANO</name>
<dbReference type="GeneID" id="5978228"/>
<dbReference type="EMBL" id="CH445342">
    <property type="protein sequence ID" value="EAT81568.1"/>
    <property type="molecule type" value="Genomic_DNA"/>
</dbReference>
<accession>Q0UAZ5</accession>
<dbReference type="RefSeq" id="XP_001801320.1">
    <property type="nucleotide sequence ID" value="XM_001801268.1"/>
</dbReference>
<organism evidence="1 2">
    <name type="scientific">Phaeosphaeria nodorum (strain SN15 / ATCC MYA-4574 / FGSC 10173)</name>
    <name type="common">Glume blotch fungus</name>
    <name type="synonym">Parastagonospora nodorum</name>
    <dbReference type="NCBI Taxonomy" id="321614"/>
    <lineage>
        <taxon>Eukaryota</taxon>
        <taxon>Fungi</taxon>
        <taxon>Dikarya</taxon>
        <taxon>Ascomycota</taxon>
        <taxon>Pezizomycotina</taxon>
        <taxon>Dothideomycetes</taxon>
        <taxon>Pleosporomycetidae</taxon>
        <taxon>Pleosporales</taxon>
        <taxon>Pleosporineae</taxon>
        <taxon>Phaeosphaeriaceae</taxon>
        <taxon>Parastagonospora</taxon>
    </lineage>
</organism>
<dbReference type="InParanoid" id="Q0UAZ5"/>
<dbReference type="KEGG" id="pno:SNOG_11069"/>
<dbReference type="Proteomes" id="UP000001055">
    <property type="component" value="Unassembled WGS sequence"/>
</dbReference>
<evidence type="ECO:0000313" key="2">
    <source>
        <dbReference type="Proteomes" id="UP000001055"/>
    </source>
</evidence>
<proteinExistence type="predicted"/>
<sequence>MDMDRRQATGLLVLVPQASAMPQIGGDIRPPVHAARVGGPAGQLITCSTADESARIQPAPAARRPKPSATTMRWDLCRPPVASQPIPALYRHSSTAHPMIGPRLTLDETWRESIARSRAMPTENMRHCLDRTGTANPTAPEQRRKMRCQRMHMRQLSKAGLHAQRLPSSYFISACMLIWANLFSERDIPATSNEPHTTARRLC</sequence>
<gene>
    <name evidence="1" type="ORF">SNOG_11069</name>
</gene>
<dbReference type="AlphaFoldDB" id="Q0UAZ5"/>
<protein>
    <submittedName>
        <fullName evidence="1">Uncharacterized protein</fullName>
    </submittedName>
</protein>
<reference evidence="2" key="1">
    <citation type="journal article" date="2007" name="Plant Cell">
        <title>Dothideomycete-plant interactions illuminated by genome sequencing and EST analysis of the wheat pathogen Stagonospora nodorum.</title>
        <authorList>
            <person name="Hane J.K."/>
            <person name="Lowe R.G."/>
            <person name="Solomon P.S."/>
            <person name="Tan K.C."/>
            <person name="Schoch C.L."/>
            <person name="Spatafora J.W."/>
            <person name="Crous P.W."/>
            <person name="Kodira C."/>
            <person name="Birren B.W."/>
            <person name="Galagan J.E."/>
            <person name="Torriani S.F."/>
            <person name="McDonald B.A."/>
            <person name="Oliver R.P."/>
        </authorList>
    </citation>
    <scope>NUCLEOTIDE SEQUENCE [LARGE SCALE GENOMIC DNA]</scope>
    <source>
        <strain evidence="2">SN15 / ATCC MYA-4574 / FGSC 10173</strain>
    </source>
</reference>
<evidence type="ECO:0000313" key="1">
    <source>
        <dbReference type="EMBL" id="EAT81568.1"/>
    </source>
</evidence>